<dbReference type="PANTHER" id="PTHR32024:SF2">
    <property type="entry name" value="TRK SYSTEM POTASSIUM UPTAKE PROTEIN TRKG-RELATED"/>
    <property type="match status" value="1"/>
</dbReference>
<dbReference type="AlphaFoldDB" id="A0A7G9YMN8"/>
<reference evidence="10" key="1">
    <citation type="submission" date="2020-06" db="EMBL/GenBank/DDBJ databases">
        <title>Unique genomic features of the anaerobic methanotrophic archaea.</title>
        <authorList>
            <person name="Chadwick G.L."/>
            <person name="Skennerton C.T."/>
            <person name="Laso-Perez R."/>
            <person name="Leu A.O."/>
            <person name="Speth D.R."/>
            <person name="Yu H."/>
            <person name="Morgan-Lang C."/>
            <person name="Hatzenpichler R."/>
            <person name="Goudeau D."/>
            <person name="Malmstrom R."/>
            <person name="Brazelton W.J."/>
            <person name="Woyke T."/>
            <person name="Hallam S.J."/>
            <person name="Tyson G.W."/>
            <person name="Wegener G."/>
            <person name="Boetius A."/>
            <person name="Orphan V."/>
        </authorList>
    </citation>
    <scope>NUCLEOTIDE SEQUENCE</scope>
</reference>
<comment type="subcellular location">
    <subcellularLocation>
        <location evidence="1">Cell membrane</location>
        <topology evidence="1">Multi-pass membrane protein</topology>
    </subcellularLocation>
</comment>
<evidence type="ECO:0000256" key="5">
    <source>
        <dbReference type="ARBA" id="ARBA00022692"/>
    </source>
</evidence>
<protein>
    <submittedName>
        <fullName evidence="10">Uncharacterized protein</fullName>
    </submittedName>
</protein>
<evidence type="ECO:0000256" key="3">
    <source>
        <dbReference type="ARBA" id="ARBA00022448"/>
    </source>
</evidence>
<evidence type="ECO:0000256" key="2">
    <source>
        <dbReference type="ARBA" id="ARBA00009137"/>
    </source>
</evidence>
<evidence type="ECO:0000256" key="7">
    <source>
        <dbReference type="ARBA" id="ARBA00023065"/>
    </source>
</evidence>
<organism evidence="10">
    <name type="scientific">Candidatus Methanogaster sp. ANME-2c ERB4</name>
    <dbReference type="NCBI Taxonomy" id="2759911"/>
    <lineage>
        <taxon>Archaea</taxon>
        <taxon>Methanobacteriati</taxon>
        <taxon>Methanobacteriota</taxon>
        <taxon>Stenosarchaea group</taxon>
        <taxon>Methanomicrobia</taxon>
        <taxon>Methanosarcinales</taxon>
        <taxon>ANME-2 cluster</taxon>
        <taxon>Candidatus Methanogasteraceae</taxon>
        <taxon>Candidatus Methanogaster</taxon>
    </lineage>
</organism>
<dbReference type="GO" id="GO:0008324">
    <property type="term" value="F:monoatomic cation transmembrane transporter activity"/>
    <property type="evidence" value="ECO:0007669"/>
    <property type="project" value="InterPro"/>
</dbReference>
<evidence type="ECO:0000256" key="4">
    <source>
        <dbReference type="ARBA" id="ARBA00022475"/>
    </source>
</evidence>
<evidence type="ECO:0000256" key="6">
    <source>
        <dbReference type="ARBA" id="ARBA00022989"/>
    </source>
</evidence>
<keyword evidence="6 9" id="KW-1133">Transmembrane helix</keyword>
<name>A0A7G9YMN8_9EURY</name>
<keyword evidence="3" id="KW-0813">Transport</keyword>
<feature type="transmembrane region" description="Helical" evidence="9">
    <location>
        <begin position="99"/>
        <end position="118"/>
    </location>
</feature>
<sequence>MAIEIILIPIMLIGAIPFLVHYRVITRRMSSYLRDIQCMAILAMVLIGPIALLLENMVSMTNEYLMVCLVDSIFQFVSAISCTGFWTADIHRWTPTAHIILIIAMVAGGTTGSTSGSIKTMRAIMVVKRVE</sequence>
<dbReference type="InterPro" id="IPR003445">
    <property type="entry name" value="Cat_transpt"/>
</dbReference>
<keyword evidence="4" id="KW-1003">Cell membrane</keyword>
<accession>A0A7G9YMN8</accession>
<dbReference type="Pfam" id="PF02386">
    <property type="entry name" value="TrkH"/>
    <property type="match status" value="1"/>
</dbReference>
<evidence type="ECO:0000313" key="10">
    <source>
        <dbReference type="EMBL" id="QNO49272.1"/>
    </source>
</evidence>
<evidence type="ECO:0000256" key="9">
    <source>
        <dbReference type="SAM" id="Phobius"/>
    </source>
</evidence>
<feature type="transmembrane region" description="Helical" evidence="9">
    <location>
        <begin position="64"/>
        <end position="87"/>
    </location>
</feature>
<proteinExistence type="inferred from homology"/>
<keyword evidence="5 9" id="KW-0812">Transmembrane</keyword>
<dbReference type="GO" id="GO:0005886">
    <property type="term" value="C:plasma membrane"/>
    <property type="evidence" value="ECO:0007669"/>
    <property type="project" value="UniProtKB-SubCell"/>
</dbReference>
<feature type="transmembrane region" description="Helical" evidence="9">
    <location>
        <begin position="36"/>
        <end position="58"/>
    </location>
</feature>
<keyword evidence="8 9" id="KW-0472">Membrane</keyword>
<dbReference type="PANTHER" id="PTHR32024">
    <property type="entry name" value="TRK SYSTEM POTASSIUM UPTAKE PROTEIN TRKG-RELATED"/>
    <property type="match status" value="1"/>
</dbReference>
<feature type="transmembrane region" description="Helical" evidence="9">
    <location>
        <begin position="6"/>
        <end position="24"/>
    </location>
</feature>
<comment type="similarity">
    <text evidence="2">Belongs to the TrkH potassium transport family.</text>
</comment>
<evidence type="ECO:0000256" key="8">
    <source>
        <dbReference type="ARBA" id="ARBA00023136"/>
    </source>
</evidence>
<gene>
    <name evidence="10" type="ORF">ANJBEOKM_00012</name>
</gene>
<dbReference type="GO" id="GO:0030001">
    <property type="term" value="P:metal ion transport"/>
    <property type="evidence" value="ECO:0007669"/>
    <property type="project" value="UniProtKB-ARBA"/>
</dbReference>
<evidence type="ECO:0000256" key="1">
    <source>
        <dbReference type="ARBA" id="ARBA00004651"/>
    </source>
</evidence>
<dbReference type="EMBL" id="MT631376">
    <property type="protein sequence ID" value="QNO49272.1"/>
    <property type="molecule type" value="Genomic_DNA"/>
</dbReference>
<keyword evidence="7" id="KW-0406">Ion transport</keyword>